<reference evidence="14" key="1">
    <citation type="submission" date="2020-05" db="EMBL/GenBank/DDBJ databases">
        <authorList>
            <person name="Chiriac C."/>
            <person name="Salcher M."/>
            <person name="Ghai R."/>
            <person name="Kavagutti S V."/>
        </authorList>
    </citation>
    <scope>NUCLEOTIDE SEQUENCE</scope>
</reference>
<dbReference type="Gene3D" id="3.30.70.370">
    <property type="match status" value="1"/>
</dbReference>
<dbReference type="InterPro" id="IPR012337">
    <property type="entry name" value="RNaseH-like_sf"/>
</dbReference>
<dbReference type="EMBL" id="CAEZTJ010000060">
    <property type="protein sequence ID" value="CAB4567461.1"/>
    <property type="molecule type" value="Genomic_DNA"/>
</dbReference>
<evidence type="ECO:0000256" key="6">
    <source>
        <dbReference type="ARBA" id="ARBA00022801"/>
    </source>
</evidence>
<feature type="domain" description="5'-3' exonuclease" evidence="12">
    <location>
        <begin position="1"/>
        <end position="253"/>
    </location>
</feature>
<dbReference type="AlphaFoldDB" id="A0A6J6DTM0"/>
<feature type="domain" description="DNA-directed DNA polymerase family A palm" evidence="13">
    <location>
        <begin position="631"/>
        <end position="838"/>
    </location>
</feature>
<dbReference type="InterPro" id="IPR036397">
    <property type="entry name" value="RNaseH_sf"/>
</dbReference>
<dbReference type="Gene3D" id="3.40.50.1010">
    <property type="entry name" value="5'-nuclease"/>
    <property type="match status" value="1"/>
</dbReference>
<evidence type="ECO:0000313" key="14">
    <source>
        <dbReference type="EMBL" id="CAB4567461.1"/>
    </source>
</evidence>
<dbReference type="InterPro" id="IPR020046">
    <property type="entry name" value="5-3_exonucl_a-hlix_arch_N"/>
</dbReference>
<dbReference type="SUPFAM" id="SSF53098">
    <property type="entry name" value="Ribonuclease H-like"/>
    <property type="match status" value="1"/>
</dbReference>
<dbReference type="SUPFAM" id="SSF47807">
    <property type="entry name" value="5' to 3' exonuclease, C-terminal subdomain"/>
    <property type="match status" value="1"/>
</dbReference>
<protein>
    <submittedName>
        <fullName evidence="14">Unannotated protein</fullName>
    </submittedName>
</protein>
<keyword evidence="6" id="KW-0378">Hydrolase</keyword>
<dbReference type="Pfam" id="PF00476">
    <property type="entry name" value="DNA_pol_A"/>
    <property type="match status" value="1"/>
</dbReference>
<evidence type="ECO:0000256" key="2">
    <source>
        <dbReference type="ARBA" id="ARBA00022695"/>
    </source>
</evidence>
<keyword evidence="5" id="KW-0227">DNA damage</keyword>
<dbReference type="InterPro" id="IPR008918">
    <property type="entry name" value="HhH2"/>
</dbReference>
<keyword evidence="2" id="KW-0548">Nucleotidyltransferase</keyword>
<keyword evidence="10" id="KW-0234">DNA repair</keyword>
<evidence type="ECO:0000259" key="12">
    <source>
        <dbReference type="SMART" id="SM00475"/>
    </source>
</evidence>
<evidence type="ECO:0000256" key="10">
    <source>
        <dbReference type="ARBA" id="ARBA00023204"/>
    </source>
</evidence>
<dbReference type="SUPFAM" id="SSF88723">
    <property type="entry name" value="PIN domain-like"/>
    <property type="match status" value="1"/>
</dbReference>
<dbReference type="NCBIfam" id="NF004397">
    <property type="entry name" value="PRK05755.1"/>
    <property type="match status" value="1"/>
</dbReference>
<dbReference type="SUPFAM" id="SSF56672">
    <property type="entry name" value="DNA/RNA polymerases"/>
    <property type="match status" value="1"/>
</dbReference>
<dbReference type="CDD" id="cd08637">
    <property type="entry name" value="DNA_pol_A_pol_I_C"/>
    <property type="match status" value="1"/>
</dbReference>
<dbReference type="NCBIfam" id="TIGR00593">
    <property type="entry name" value="pola"/>
    <property type="match status" value="1"/>
</dbReference>
<dbReference type="PANTHER" id="PTHR10133">
    <property type="entry name" value="DNA POLYMERASE I"/>
    <property type="match status" value="1"/>
</dbReference>
<dbReference type="Gene3D" id="1.20.1060.10">
    <property type="entry name" value="Taq DNA Polymerase, Chain T, domain 4"/>
    <property type="match status" value="1"/>
</dbReference>
<dbReference type="InterPro" id="IPR020045">
    <property type="entry name" value="DNA_polI_H3TH"/>
</dbReference>
<dbReference type="GO" id="GO:0006261">
    <property type="term" value="P:DNA-templated DNA replication"/>
    <property type="evidence" value="ECO:0007669"/>
    <property type="project" value="InterPro"/>
</dbReference>
<dbReference type="InterPro" id="IPR036279">
    <property type="entry name" value="5-3_exonuclease_C_sf"/>
</dbReference>
<dbReference type="SMART" id="SM00482">
    <property type="entry name" value="POLAc"/>
    <property type="match status" value="1"/>
</dbReference>
<keyword evidence="1" id="KW-0808">Transferase</keyword>
<dbReference type="CDD" id="cd09898">
    <property type="entry name" value="H3TH_53EXO"/>
    <property type="match status" value="1"/>
</dbReference>
<dbReference type="InterPro" id="IPR002421">
    <property type="entry name" value="5-3_exonuclease"/>
</dbReference>
<dbReference type="InterPro" id="IPR018320">
    <property type="entry name" value="DNA_polymerase_1"/>
</dbReference>
<feature type="region of interest" description="Disordered" evidence="11">
    <location>
        <begin position="282"/>
        <end position="312"/>
    </location>
</feature>
<evidence type="ECO:0000256" key="7">
    <source>
        <dbReference type="ARBA" id="ARBA00022839"/>
    </source>
</evidence>
<evidence type="ECO:0000256" key="11">
    <source>
        <dbReference type="SAM" id="MobiDB-lite"/>
    </source>
</evidence>
<dbReference type="PRINTS" id="PR00868">
    <property type="entry name" value="DNAPOLI"/>
</dbReference>
<dbReference type="CDD" id="cd09859">
    <property type="entry name" value="PIN_53EXO"/>
    <property type="match status" value="1"/>
</dbReference>
<evidence type="ECO:0000259" key="13">
    <source>
        <dbReference type="SMART" id="SM00482"/>
    </source>
</evidence>
<dbReference type="FunFam" id="3.40.50.1010:FF:000001">
    <property type="entry name" value="DNA polymerase I"/>
    <property type="match status" value="1"/>
</dbReference>
<dbReference type="InterPro" id="IPR029060">
    <property type="entry name" value="PIN-like_dom_sf"/>
</dbReference>
<proteinExistence type="predicted"/>
<accession>A0A6J6DTM0</accession>
<dbReference type="PANTHER" id="PTHR10133:SF27">
    <property type="entry name" value="DNA POLYMERASE NU"/>
    <property type="match status" value="1"/>
</dbReference>
<dbReference type="Pfam" id="PF02739">
    <property type="entry name" value="5_3_exonuc_N"/>
    <property type="match status" value="1"/>
</dbReference>
<dbReference type="GO" id="GO:0006302">
    <property type="term" value="P:double-strand break repair"/>
    <property type="evidence" value="ECO:0007669"/>
    <property type="project" value="TreeGrafter"/>
</dbReference>
<evidence type="ECO:0000256" key="9">
    <source>
        <dbReference type="ARBA" id="ARBA00023125"/>
    </source>
</evidence>
<evidence type="ECO:0000256" key="5">
    <source>
        <dbReference type="ARBA" id="ARBA00022763"/>
    </source>
</evidence>
<sequence>MAYRAFYALPVENFSTSSGQHTNAIYGFASMLINLLAQEKPDQVIVAFDVSRKTFRSERFPEYKANRAKSPEEFRSQLSFISEILDAFGIPVIEREGYEADDLIATLTKAAIEDDPAVHVLVTTGDRDSFQLIRQGVTVLYPKKGVTELARMDTQAVIDRYGISPTQYPDFAALRGDPSDNLPSIPGVGEKTAIKWIQEHGSLAQLVADADQVPGKAGESLRAALSQVLLNRELTHLVDDVPIESEERARLLDTSWAGVDRDKALRIFDDLEIKTLRERITKLPSKGSSKSSTSDEGSPSRPRGEKESGDEFGLSLSKVTEDDLLAQMRGEVAILLSPSGLGDAVAISPKEGVVFWAEVRNAAAFLNGALALGQCTIFGHALKSQLHGVDAAIPLDPSFDTELGRYLLNPGQREMDLAAIVREDFGYGAGEDIQQEVDLFSDSSFDPALVSFLWPLRERLKIQLQESEQLELLTRIELPLTVILTRMEDRGIGFDEKKARSLRDHFESEVRCNSEAAFKAAGHEFNVNSPKQLQVILFDELKLPKTKRIKSGYSTDADSLLWLLQETNHPLLTALLRIREVGKLSSIIDGLITASRDGRIHTTFQQTITATGRLSSIDPNLQNIPIRSEEGRRIRECFVAKDPYRTLLTADYSQIEMRIMAHLSKDSDLIAAFASGEDLHNTVGARVYGVTPSQVTPEMRRTIKAMSYGLAYGLSAYGLAQQLDLSPSEAQKLMDDYFERFGGIRDYLQDVVRDARAKGYTETLLGRRRLLPDLTSENRQRREMAERMALNAPIQGSAADIIKLAMLALERAIDEEELRSRMILQVHDELILEVSPGEEERLETIVRKAMGEAFTLDVALEVNVGIGESWEAAAH</sequence>
<dbReference type="GO" id="GO:0008409">
    <property type="term" value="F:5'-3' exonuclease activity"/>
    <property type="evidence" value="ECO:0007669"/>
    <property type="project" value="InterPro"/>
</dbReference>
<dbReference type="GO" id="GO:0003677">
    <property type="term" value="F:DNA binding"/>
    <property type="evidence" value="ECO:0007669"/>
    <property type="project" value="UniProtKB-KW"/>
</dbReference>
<dbReference type="SMART" id="SM00475">
    <property type="entry name" value="53EXOc"/>
    <property type="match status" value="1"/>
</dbReference>
<keyword evidence="9" id="KW-0238">DNA-binding</keyword>
<dbReference type="FunFam" id="1.10.150.20:FF:000003">
    <property type="entry name" value="DNA polymerase I"/>
    <property type="match status" value="1"/>
</dbReference>
<evidence type="ECO:0000256" key="3">
    <source>
        <dbReference type="ARBA" id="ARBA00022705"/>
    </source>
</evidence>
<dbReference type="GO" id="GO:0003887">
    <property type="term" value="F:DNA-directed DNA polymerase activity"/>
    <property type="evidence" value="ECO:0007669"/>
    <property type="project" value="UniProtKB-KW"/>
</dbReference>
<organism evidence="14">
    <name type="scientific">freshwater metagenome</name>
    <dbReference type="NCBI Taxonomy" id="449393"/>
    <lineage>
        <taxon>unclassified sequences</taxon>
        <taxon>metagenomes</taxon>
        <taxon>ecological metagenomes</taxon>
    </lineage>
</organism>
<keyword evidence="8" id="KW-0239">DNA-directed DNA polymerase</keyword>
<keyword evidence="4" id="KW-0540">Nuclease</keyword>
<feature type="compositionally biased region" description="Low complexity" evidence="11">
    <location>
        <begin position="284"/>
        <end position="300"/>
    </location>
</feature>
<dbReference type="Pfam" id="PF01367">
    <property type="entry name" value="5_3_exonuc"/>
    <property type="match status" value="1"/>
</dbReference>
<evidence type="ECO:0000256" key="8">
    <source>
        <dbReference type="ARBA" id="ARBA00022932"/>
    </source>
</evidence>
<dbReference type="InterPro" id="IPR001098">
    <property type="entry name" value="DNA-dir_DNA_pol_A_palm_dom"/>
</dbReference>
<dbReference type="InterPro" id="IPR043502">
    <property type="entry name" value="DNA/RNA_pol_sf"/>
</dbReference>
<dbReference type="Gene3D" id="1.10.150.20">
    <property type="entry name" value="5' to 3' exonuclease, C-terminal subdomain"/>
    <property type="match status" value="2"/>
</dbReference>
<gene>
    <name evidence="14" type="ORF">UFOPK1650_00527</name>
</gene>
<dbReference type="SMART" id="SM00279">
    <property type="entry name" value="HhH2"/>
    <property type="match status" value="1"/>
</dbReference>
<dbReference type="InterPro" id="IPR002298">
    <property type="entry name" value="DNA_polymerase_A"/>
</dbReference>
<name>A0A6J6DTM0_9ZZZZ</name>
<keyword evidence="7" id="KW-0269">Exonuclease</keyword>
<dbReference type="Gene3D" id="3.30.420.10">
    <property type="entry name" value="Ribonuclease H-like superfamily/Ribonuclease H"/>
    <property type="match status" value="1"/>
</dbReference>
<evidence type="ECO:0000256" key="1">
    <source>
        <dbReference type="ARBA" id="ARBA00022679"/>
    </source>
</evidence>
<keyword evidence="3" id="KW-0235">DNA replication</keyword>
<dbReference type="FunFam" id="1.10.150.20:FF:000002">
    <property type="entry name" value="DNA polymerase I"/>
    <property type="match status" value="1"/>
</dbReference>
<evidence type="ECO:0000256" key="4">
    <source>
        <dbReference type="ARBA" id="ARBA00022722"/>
    </source>
</evidence>